<feature type="transmembrane region" description="Helical" evidence="1">
    <location>
        <begin position="126"/>
        <end position="147"/>
    </location>
</feature>
<gene>
    <name evidence="2" type="ORF">Cch02nite_36800</name>
</gene>
<keyword evidence="1" id="KW-1133">Transmembrane helix</keyword>
<name>A0A8J3NS74_9ACTN</name>
<keyword evidence="3" id="KW-1185">Reference proteome</keyword>
<dbReference type="EMBL" id="BONG01000021">
    <property type="protein sequence ID" value="GIF90236.1"/>
    <property type="molecule type" value="Genomic_DNA"/>
</dbReference>
<protein>
    <submittedName>
        <fullName evidence="2">Uncharacterized protein</fullName>
    </submittedName>
</protein>
<dbReference type="RefSeq" id="WP_191839615.1">
    <property type="nucleotide sequence ID" value="NZ_BAAALB010000009.1"/>
</dbReference>
<reference evidence="2 3" key="1">
    <citation type="submission" date="2021-01" db="EMBL/GenBank/DDBJ databases">
        <title>Whole genome shotgun sequence of Catellatospora chokoriensis NBRC 107358.</title>
        <authorList>
            <person name="Komaki H."/>
            <person name="Tamura T."/>
        </authorList>
    </citation>
    <scope>NUCLEOTIDE SEQUENCE [LARGE SCALE GENOMIC DNA]</scope>
    <source>
        <strain evidence="2 3">NBRC 107358</strain>
    </source>
</reference>
<dbReference type="Proteomes" id="UP000619293">
    <property type="component" value="Unassembled WGS sequence"/>
</dbReference>
<dbReference type="AlphaFoldDB" id="A0A8J3NS74"/>
<comment type="caution">
    <text evidence="2">The sequence shown here is derived from an EMBL/GenBank/DDBJ whole genome shotgun (WGS) entry which is preliminary data.</text>
</comment>
<keyword evidence="1" id="KW-0812">Transmembrane</keyword>
<accession>A0A8J3NS74</accession>
<evidence type="ECO:0000256" key="1">
    <source>
        <dbReference type="SAM" id="Phobius"/>
    </source>
</evidence>
<proteinExistence type="predicted"/>
<keyword evidence="1" id="KW-0472">Membrane</keyword>
<evidence type="ECO:0000313" key="2">
    <source>
        <dbReference type="EMBL" id="GIF90236.1"/>
    </source>
</evidence>
<sequence>MSLVSLWKQRQAEHENAFGQAADVADAVDQALRGLARPYADLPGITQPQAAYATLLLDDMALTARRLLAAPRAKAAFLSDGDARLAVMRDDIIDGPLWLAVVNVASLGLFVFYLRELEPLAPIGMGLLWVLSTIGLCVTLAKVSPLARRLARLRGRRAVPWFYRVIFGLLSDAAAQQTRPTDLPEPQLRAWTETDVAALARWVRESLARADRVLAKVRELPTGRDAWPWRDSTTSVLQDLLGAAKRQDQQRLTHAAERLGPALLAEGIRAVQPDAGNAALFESIPGPRQPVVLRPALVSAVDPARVIARGQVAKS</sequence>
<feature type="transmembrane region" description="Helical" evidence="1">
    <location>
        <begin position="97"/>
        <end position="114"/>
    </location>
</feature>
<organism evidence="2 3">
    <name type="scientific">Catellatospora chokoriensis</name>
    <dbReference type="NCBI Taxonomy" id="310353"/>
    <lineage>
        <taxon>Bacteria</taxon>
        <taxon>Bacillati</taxon>
        <taxon>Actinomycetota</taxon>
        <taxon>Actinomycetes</taxon>
        <taxon>Micromonosporales</taxon>
        <taxon>Micromonosporaceae</taxon>
        <taxon>Catellatospora</taxon>
    </lineage>
</organism>
<evidence type="ECO:0000313" key="3">
    <source>
        <dbReference type="Proteomes" id="UP000619293"/>
    </source>
</evidence>